<gene>
    <name evidence="1" type="ORF">MRB53_035624</name>
</gene>
<organism evidence="1 2">
    <name type="scientific">Persea americana</name>
    <name type="common">Avocado</name>
    <dbReference type="NCBI Taxonomy" id="3435"/>
    <lineage>
        <taxon>Eukaryota</taxon>
        <taxon>Viridiplantae</taxon>
        <taxon>Streptophyta</taxon>
        <taxon>Embryophyta</taxon>
        <taxon>Tracheophyta</taxon>
        <taxon>Spermatophyta</taxon>
        <taxon>Magnoliopsida</taxon>
        <taxon>Magnoliidae</taxon>
        <taxon>Laurales</taxon>
        <taxon>Lauraceae</taxon>
        <taxon>Persea</taxon>
    </lineage>
</organism>
<protein>
    <submittedName>
        <fullName evidence="1">Uncharacterized protein</fullName>
    </submittedName>
</protein>
<comment type="caution">
    <text evidence="1">The sequence shown here is derived from an EMBL/GenBank/DDBJ whole genome shotgun (WGS) entry which is preliminary data.</text>
</comment>
<sequence>MLESGGKVAAERPKIPSPRNGEAKCSSEICSYKRARGRFNDLIRTKAASLSLFFLDSQDGRRTLRGILDSKRRESSVVKDSSYSSGLGVVFIDSFREGQIRNIGQDLLDGCLISKGSTSKKGSKLKQNQHR</sequence>
<proteinExistence type="predicted"/>
<evidence type="ECO:0000313" key="2">
    <source>
        <dbReference type="Proteomes" id="UP001234297"/>
    </source>
</evidence>
<evidence type="ECO:0000313" key="1">
    <source>
        <dbReference type="EMBL" id="KAJ8616252.1"/>
    </source>
</evidence>
<accession>A0ACC2K5H2</accession>
<name>A0ACC2K5H2_PERAE</name>
<keyword evidence="2" id="KW-1185">Reference proteome</keyword>
<reference evidence="1 2" key="1">
    <citation type="journal article" date="2022" name="Hortic Res">
        <title>A haplotype resolved chromosomal level avocado genome allows analysis of novel avocado genes.</title>
        <authorList>
            <person name="Nath O."/>
            <person name="Fletcher S.J."/>
            <person name="Hayward A."/>
            <person name="Shaw L.M."/>
            <person name="Masouleh A.K."/>
            <person name="Furtado A."/>
            <person name="Henry R.J."/>
            <person name="Mitter N."/>
        </authorList>
    </citation>
    <scope>NUCLEOTIDE SEQUENCE [LARGE SCALE GENOMIC DNA]</scope>
    <source>
        <strain evidence="2">cv. Hass</strain>
    </source>
</reference>
<dbReference type="Proteomes" id="UP001234297">
    <property type="component" value="Chromosome 12"/>
</dbReference>
<dbReference type="EMBL" id="CM056820">
    <property type="protein sequence ID" value="KAJ8616252.1"/>
    <property type="molecule type" value="Genomic_DNA"/>
</dbReference>